<proteinExistence type="predicted"/>
<dbReference type="SUPFAM" id="SSF144232">
    <property type="entry name" value="HIT/MYND zinc finger-like"/>
    <property type="match status" value="1"/>
</dbReference>
<dbReference type="Pfam" id="PF20179">
    <property type="entry name" value="MSS51_C"/>
    <property type="match status" value="1"/>
</dbReference>
<dbReference type="Proteomes" id="UP001151582">
    <property type="component" value="Unassembled WGS sequence"/>
</dbReference>
<protein>
    <submittedName>
        <fullName evidence="3">Translational activator for mitochondrial COX1</fullName>
    </submittedName>
</protein>
<keyword evidence="4" id="KW-1185">Reference proteome</keyword>
<comment type="caution">
    <text evidence="3">The sequence shown here is derived from an EMBL/GenBank/DDBJ whole genome shotgun (WGS) entry which is preliminary data.</text>
</comment>
<evidence type="ECO:0000259" key="2">
    <source>
        <dbReference type="Pfam" id="PF20179"/>
    </source>
</evidence>
<dbReference type="OrthoDB" id="5282002at2759"/>
<evidence type="ECO:0000313" key="4">
    <source>
        <dbReference type="Proteomes" id="UP001151582"/>
    </source>
</evidence>
<dbReference type="Pfam" id="PF13824">
    <property type="entry name" value="zf-Mss51"/>
    <property type="match status" value="1"/>
</dbReference>
<dbReference type="EMBL" id="JANBQB010002336">
    <property type="protein sequence ID" value="KAJ1967484.1"/>
    <property type="molecule type" value="Genomic_DNA"/>
</dbReference>
<evidence type="ECO:0000259" key="1">
    <source>
        <dbReference type="Pfam" id="PF13824"/>
    </source>
</evidence>
<dbReference type="PANTHER" id="PTHR28069:SF1">
    <property type="entry name" value="PROTEIN MSS51, MITOCHONDRIAL"/>
    <property type="match status" value="1"/>
</dbReference>
<dbReference type="AlphaFoldDB" id="A0A9W8E848"/>
<feature type="non-terminal residue" evidence="3">
    <location>
        <position position="252"/>
    </location>
</feature>
<organism evidence="3 4">
    <name type="scientific">Dimargaris verticillata</name>
    <dbReference type="NCBI Taxonomy" id="2761393"/>
    <lineage>
        <taxon>Eukaryota</taxon>
        <taxon>Fungi</taxon>
        <taxon>Fungi incertae sedis</taxon>
        <taxon>Zoopagomycota</taxon>
        <taxon>Kickxellomycotina</taxon>
        <taxon>Dimargaritomycetes</taxon>
        <taxon>Dimargaritales</taxon>
        <taxon>Dimargaritaceae</taxon>
        <taxon>Dimargaris</taxon>
    </lineage>
</organism>
<name>A0A9W8E848_9FUNG</name>
<dbReference type="PANTHER" id="PTHR28069">
    <property type="entry name" value="GH20023P"/>
    <property type="match status" value="1"/>
</dbReference>
<sequence>MQSGLKHAQPTAATDPDWLVKAKPEQQVLTLNQIQSKSPAFVCPDCGYPTHCSEDHYLQDKADHEQLCRWLRETNMDEHDLRSGRQFREFEFPAYQGNDEAVNLSSWDTFLYTRNFPNLVNTRAIHHVTKLLTYPLTIASVIHPLSPYNLRNRLTPEGLRSLAALRTTLGEHTTAKNRKDVIFDPLRIFIVGARAEAMLPPHVHLQLSYMFPHSPLHIYFIGPEAMPPSNSVQQQLGVSTQMMLRWDRNLFH</sequence>
<dbReference type="InterPro" id="IPR032717">
    <property type="entry name" value="Mss51_Znf"/>
</dbReference>
<evidence type="ECO:0000313" key="3">
    <source>
        <dbReference type="EMBL" id="KAJ1967484.1"/>
    </source>
</evidence>
<feature type="domain" description="Mitochondrial splicing suppressor 51-like C-terminal" evidence="2">
    <location>
        <begin position="155"/>
        <end position="235"/>
    </location>
</feature>
<feature type="domain" description="Mitochondrial splicing suppressor 51 zinc-finger" evidence="1">
    <location>
        <begin position="36"/>
        <end position="81"/>
    </location>
</feature>
<gene>
    <name evidence="3" type="primary">MSS51_2</name>
    <name evidence="3" type="ORF">H4R34_006384</name>
</gene>
<reference evidence="3" key="1">
    <citation type="submission" date="2022-07" db="EMBL/GenBank/DDBJ databases">
        <title>Phylogenomic reconstructions and comparative analyses of Kickxellomycotina fungi.</title>
        <authorList>
            <person name="Reynolds N.K."/>
            <person name="Stajich J.E."/>
            <person name="Barry K."/>
            <person name="Grigoriev I.V."/>
            <person name="Crous P."/>
            <person name="Smith M.E."/>
        </authorList>
    </citation>
    <scope>NUCLEOTIDE SEQUENCE</scope>
    <source>
        <strain evidence="3">RSA 567</strain>
    </source>
</reference>
<accession>A0A9W8E848</accession>
<dbReference type="InterPro" id="IPR046824">
    <property type="entry name" value="Mss51-like_C"/>
</dbReference>